<keyword evidence="3" id="KW-1185">Reference proteome</keyword>
<feature type="region of interest" description="Disordered" evidence="1">
    <location>
        <begin position="1"/>
        <end position="62"/>
    </location>
</feature>
<name>A0AAV7RXN7_PLEWA</name>
<dbReference type="Proteomes" id="UP001066276">
    <property type="component" value="Chromosome 5"/>
</dbReference>
<evidence type="ECO:0000256" key="1">
    <source>
        <dbReference type="SAM" id="MobiDB-lite"/>
    </source>
</evidence>
<feature type="compositionally biased region" description="Low complexity" evidence="1">
    <location>
        <begin position="25"/>
        <end position="37"/>
    </location>
</feature>
<dbReference type="AlphaFoldDB" id="A0AAV7RXN7"/>
<reference evidence="2" key="1">
    <citation type="journal article" date="2022" name="bioRxiv">
        <title>Sequencing and chromosome-scale assembly of the giantPleurodeles waltlgenome.</title>
        <authorList>
            <person name="Brown T."/>
            <person name="Elewa A."/>
            <person name="Iarovenko S."/>
            <person name="Subramanian E."/>
            <person name="Araus A.J."/>
            <person name="Petzold A."/>
            <person name="Susuki M."/>
            <person name="Suzuki K.-i.T."/>
            <person name="Hayashi T."/>
            <person name="Toyoda A."/>
            <person name="Oliveira C."/>
            <person name="Osipova E."/>
            <person name="Leigh N.D."/>
            <person name="Simon A."/>
            <person name="Yun M.H."/>
        </authorList>
    </citation>
    <scope>NUCLEOTIDE SEQUENCE</scope>
    <source>
        <strain evidence="2">20211129_DDA</strain>
        <tissue evidence="2">Liver</tissue>
    </source>
</reference>
<organism evidence="2 3">
    <name type="scientific">Pleurodeles waltl</name>
    <name type="common">Iberian ribbed newt</name>
    <dbReference type="NCBI Taxonomy" id="8319"/>
    <lineage>
        <taxon>Eukaryota</taxon>
        <taxon>Metazoa</taxon>
        <taxon>Chordata</taxon>
        <taxon>Craniata</taxon>
        <taxon>Vertebrata</taxon>
        <taxon>Euteleostomi</taxon>
        <taxon>Amphibia</taxon>
        <taxon>Batrachia</taxon>
        <taxon>Caudata</taxon>
        <taxon>Salamandroidea</taxon>
        <taxon>Salamandridae</taxon>
        <taxon>Pleurodelinae</taxon>
        <taxon>Pleurodeles</taxon>
    </lineage>
</organism>
<gene>
    <name evidence="2" type="ORF">NDU88_008944</name>
</gene>
<dbReference type="EMBL" id="JANPWB010000009">
    <property type="protein sequence ID" value="KAJ1156220.1"/>
    <property type="molecule type" value="Genomic_DNA"/>
</dbReference>
<accession>A0AAV7RXN7</accession>
<sequence>MKGLGVHWAGREVSPASSGAPRWEPASGASSSSPLGGKVTGTESRKPQEGFASRQRVLGGPDRKSVEAQLRALCLRASVGSENPGHRVSIPCRGEHRLLILRHSATKWPFRAWPFGHASCIPMARPDGWAALGWEPPSHSLSSSPLAGTLSLAQAAPWPGCLSPVETAGTHWCLCDRPVLPCKPQAV</sequence>
<evidence type="ECO:0000313" key="3">
    <source>
        <dbReference type="Proteomes" id="UP001066276"/>
    </source>
</evidence>
<evidence type="ECO:0000313" key="2">
    <source>
        <dbReference type="EMBL" id="KAJ1156220.1"/>
    </source>
</evidence>
<protein>
    <submittedName>
        <fullName evidence="2">Uncharacterized protein</fullName>
    </submittedName>
</protein>
<comment type="caution">
    <text evidence="2">The sequence shown here is derived from an EMBL/GenBank/DDBJ whole genome shotgun (WGS) entry which is preliminary data.</text>
</comment>
<proteinExistence type="predicted"/>